<dbReference type="Pfam" id="PF04317">
    <property type="entry name" value="DUF463"/>
    <property type="match status" value="1"/>
</dbReference>
<evidence type="ECO:0000313" key="2">
    <source>
        <dbReference type="Proteomes" id="UP001215503"/>
    </source>
</evidence>
<dbReference type="InterPro" id="IPR007413">
    <property type="entry name" value="YcjX-like"/>
</dbReference>
<gene>
    <name evidence="1" type="ORF">P2G67_05960</name>
</gene>
<dbReference type="PANTHER" id="PTHR38605">
    <property type="entry name" value="ATPASE-RELATED"/>
    <property type="match status" value="1"/>
</dbReference>
<protein>
    <submittedName>
        <fullName evidence="1">YcjX family protein</fullName>
    </submittedName>
</protein>
<evidence type="ECO:0000313" key="1">
    <source>
        <dbReference type="EMBL" id="MDF2095515.1"/>
    </source>
</evidence>
<dbReference type="Proteomes" id="UP001215503">
    <property type="component" value="Unassembled WGS sequence"/>
</dbReference>
<reference evidence="1 2" key="1">
    <citation type="submission" date="2023-03" db="EMBL/GenBank/DDBJ databases">
        <title>Fodinicurvata sp. CAU 1616 isolated from sea sendiment.</title>
        <authorList>
            <person name="Kim W."/>
        </authorList>
    </citation>
    <scope>NUCLEOTIDE SEQUENCE [LARGE SCALE GENOMIC DNA]</scope>
    <source>
        <strain evidence="1 2">CAU 1616</strain>
    </source>
</reference>
<comment type="caution">
    <text evidence="1">The sequence shown here is derived from an EMBL/GenBank/DDBJ whole genome shotgun (WGS) entry which is preliminary data.</text>
</comment>
<dbReference type="EMBL" id="JARHUD010000003">
    <property type="protein sequence ID" value="MDF2095515.1"/>
    <property type="molecule type" value="Genomic_DNA"/>
</dbReference>
<dbReference type="PIRSF" id="PIRSF019381">
    <property type="entry name" value="YcjX"/>
    <property type="match status" value="1"/>
</dbReference>
<dbReference type="RefSeq" id="WP_275821014.1">
    <property type="nucleotide sequence ID" value="NZ_JARHUD010000003.1"/>
</dbReference>
<accession>A0ABT5YL62</accession>
<name>A0ABT5YL62_9PROT</name>
<proteinExistence type="predicted"/>
<dbReference type="PANTHER" id="PTHR38605:SF1">
    <property type="entry name" value="ATPASE"/>
    <property type="match status" value="1"/>
</dbReference>
<sequence length="460" mass="51113">MDLYFDRLFDRALDAGRGLVERRLRLGVTGLAEAGKTVFITALVQALLHPAALPRLQVVAEGRLRTVLLRPQPSQDLPRFPFEDCVARLTGRDGPPDWPESTRNQAELRLSLRYLPGGLMGRLGERVLHLDLFDYPGEWLLDLALLQQDYESWSAGALASLREASALPEARAFLELLHRLTPDRADAAAETQAIEAARLFTAYLLARQRSLGRAAPLGPGRFLLPGELEGSPLLTFAPLPPRGNETTARSSLRRLMAERYDAYREQVVRAFHQRHFTRLDRQIVLIDLAGHLSAGEERADASAAALDAVLAALRVGGSGWLPRWLSPHIDRVLFAATKADHLPGDQHQGLEEQLRRKLDAALRRTAYSGAELETRVLASLRATREVEARGEARRYVAGTPYGGEKPLAHYPGRIPQTGRLANGSFRIERFRPPADLDPTGPWPHLGLDRALEFLIGDWVE</sequence>
<keyword evidence="2" id="KW-1185">Reference proteome</keyword>
<organism evidence="1 2">
    <name type="scientific">Aquibaculum arenosum</name>
    <dbReference type="NCBI Taxonomy" id="3032591"/>
    <lineage>
        <taxon>Bacteria</taxon>
        <taxon>Pseudomonadati</taxon>
        <taxon>Pseudomonadota</taxon>
        <taxon>Alphaproteobacteria</taxon>
        <taxon>Rhodospirillales</taxon>
        <taxon>Rhodovibrionaceae</taxon>
        <taxon>Aquibaculum</taxon>
    </lineage>
</organism>